<dbReference type="AlphaFoldDB" id="X1D3G6"/>
<sequence length="109" mass="12845">MIVFDFHGCLSLSSKDIKKYNLKNDLYDVLNNDDWYNSIVNLKIDPYFLMPTLDDIVKFVDIIKNKKKNINFAIASMLEDEKLMYDIVKYCFEKKGKISPFKKEFIISG</sequence>
<comment type="caution">
    <text evidence="1">The sequence shown here is derived from an EMBL/GenBank/DDBJ whole genome shotgun (WGS) entry which is preliminary data.</text>
</comment>
<feature type="non-terminal residue" evidence="1">
    <location>
        <position position="109"/>
    </location>
</feature>
<gene>
    <name evidence="1" type="ORF">S01H4_60219</name>
</gene>
<name>X1D3G6_9ZZZZ</name>
<proteinExistence type="predicted"/>
<organism evidence="1">
    <name type="scientific">marine sediment metagenome</name>
    <dbReference type="NCBI Taxonomy" id="412755"/>
    <lineage>
        <taxon>unclassified sequences</taxon>
        <taxon>metagenomes</taxon>
        <taxon>ecological metagenomes</taxon>
    </lineage>
</organism>
<dbReference type="EMBL" id="BART01035461">
    <property type="protein sequence ID" value="GAH14732.1"/>
    <property type="molecule type" value="Genomic_DNA"/>
</dbReference>
<reference evidence="1" key="1">
    <citation type="journal article" date="2014" name="Front. Microbiol.">
        <title>High frequency of phylogenetically diverse reductive dehalogenase-homologous genes in deep subseafloor sedimentary metagenomes.</title>
        <authorList>
            <person name="Kawai M."/>
            <person name="Futagami T."/>
            <person name="Toyoda A."/>
            <person name="Takaki Y."/>
            <person name="Nishi S."/>
            <person name="Hori S."/>
            <person name="Arai W."/>
            <person name="Tsubouchi T."/>
            <person name="Morono Y."/>
            <person name="Uchiyama I."/>
            <person name="Ito T."/>
            <person name="Fujiyama A."/>
            <person name="Inagaki F."/>
            <person name="Takami H."/>
        </authorList>
    </citation>
    <scope>NUCLEOTIDE SEQUENCE</scope>
    <source>
        <strain evidence="1">Expedition CK06-06</strain>
    </source>
</reference>
<protein>
    <submittedName>
        <fullName evidence="1">Uncharacterized protein</fullName>
    </submittedName>
</protein>
<evidence type="ECO:0000313" key="1">
    <source>
        <dbReference type="EMBL" id="GAH14732.1"/>
    </source>
</evidence>
<accession>X1D3G6</accession>